<accession>A0A9X1MI17</accession>
<proteinExistence type="predicted"/>
<sequence length="241" mass="26173">MTADDHKEAEWKKNGFDIINGDKVTAPDGSTYQKIALAPGEVAGAAAEWDRMENMYNQYGWSREEFMEGMRLSSEYVVSELLDSVALETGSEGVGLWRSSGAPEKHFGPSMLVDAAFAVPSPVLITASQGDGLPPIIPQLIHDGKPRAASARVQMDPSTGTAPYGDAGEYIQYPFEFEVLYRVSPEAFKDFAAANPKVTSELPDGESVYRVAGEWTAVVGRTADGLRIEGAQFHETKYGEL</sequence>
<keyword evidence="2" id="KW-1185">Reference proteome</keyword>
<reference evidence="1" key="1">
    <citation type="submission" date="2021-10" db="EMBL/GenBank/DDBJ databases">
        <title>Novel species in genus Arthrobacter.</title>
        <authorList>
            <person name="Liu Y."/>
        </authorList>
    </citation>
    <scope>NUCLEOTIDE SEQUENCE</scope>
    <source>
        <strain evidence="1">Zg-Y453</strain>
    </source>
</reference>
<evidence type="ECO:0000313" key="1">
    <source>
        <dbReference type="EMBL" id="MCC3299272.1"/>
    </source>
</evidence>
<protein>
    <submittedName>
        <fullName evidence="1">Uncharacterized protein</fullName>
    </submittedName>
</protein>
<dbReference type="Proteomes" id="UP001139158">
    <property type="component" value="Unassembled WGS sequence"/>
</dbReference>
<evidence type="ECO:0000313" key="2">
    <source>
        <dbReference type="Proteomes" id="UP001139158"/>
    </source>
</evidence>
<dbReference type="AlphaFoldDB" id="A0A9X1MI17"/>
<comment type="caution">
    <text evidence="1">The sequence shown here is derived from an EMBL/GenBank/DDBJ whole genome shotgun (WGS) entry which is preliminary data.</text>
</comment>
<dbReference type="EMBL" id="JAJFZV010000018">
    <property type="protein sequence ID" value="MCC3299272.1"/>
    <property type="molecule type" value="Genomic_DNA"/>
</dbReference>
<gene>
    <name evidence="1" type="ORF">LJ757_15890</name>
</gene>
<organism evidence="1 2">
    <name type="scientific">Arthrobacter caoxuetaonis</name>
    <dbReference type="NCBI Taxonomy" id="2886935"/>
    <lineage>
        <taxon>Bacteria</taxon>
        <taxon>Bacillati</taxon>
        <taxon>Actinomycetota</taxon>
        <taxon>Actinomycetes</taxon>
        <taxon>Micrococcales</taxon>
        <taxon>Micrococcaceae</taxon>
        <taxon>Arthrobacter</taxon>
    </lineage>
</organism>
<name>A0A9X1MI17_9MICC</name>